<organism evidence="1 2">
    <name type="scientific">Acidithiobacillus caldus</name>
    <dbReference type="NCBI Taxonomy" id="33059"/>
    <lineage>
        <taxon>Bacteria</taxon>
        <taxon>Pseudomonadati</taxon>
        <taxon>Pseudomonadota</taxon>
        <taxon>Acidithiobacillia</taxon>
        <taxon>Acidithiobacillales</taxon>
        <taxon>Acidithiobacillaceae</taxon>
        <taxon>Acidithiobacillus</taxon>
    </lineage>
</organism>
<protein>
    <submittedName>
        <fullName evidence="1">Uncharacterized protein</fullName>
    </submittedName>
</protein>
<dbReference type="Proteomes" id="UP000175616">
    <property type="component" value="Unassembled WGS sequence"/>
</dbReference>
<reference evidence="1 2" key="1">
    <citation type="submission" date="2016-06" db="EMBL/GenBank/DDBJ databases">
        <title>Gene turnover analysis identifies the evolutionary adaptation of the extremophile Acidithiobacillus caldus.</title>
        <authorList>
            <person name="Zhang X."/>
        </authorList>
    </citation>
    <scope>NUCLEOTIDE SEQUENCE [LARGE SCALE GENOMIC DNA]</scope>
    <source>
        <strain evidence="1 2">DX</strain>
    </source>
</reference>
<dbReference type="EMBL" id="LZYE01000101">
    <property type="protein sequence ID" value="OFC37007.1"/>
    <property type="molecule type" value="Genomic_DNA"/>
</dbReference>
<dbReference type="GeneID" id="92930170"/>
<gene>
    <name evidence="1" type="ORF">BAE27_04600</name>
</gene>
<proteinExistence type="predicted"/>
<comment type="caution">
    <text evidence="1">The sequence shown here is derived from an EMBL/GenBank/DDBJ whole genome shotgun (WGS) entry which is preliminary data.</text>
</comment>
<dbReference type="RefSeq" id="WP_038471395.1">
    <property type="nucleotide sequence ID" value="NZ_CP133598.1"/>
</dbReference>
<evidence type="ECO:0000313" key="2">
    <source>
        <dbReference type="Proteomes" id="UP000175616"/>
    </source>
</evidence>
<evidence type="ECO:0000313" key="1">
    <source>
        <dbReference type="EMBL" id="OFC37007.1"/>
    </source>
</evidence>
<dbReference type="AlphaFoldDB" id="A0A1E7YPI0"/>
<sequence length="74" mass="8743">MKEQCFNEVRDFLRLDEETLQRMLPDLIEWHRLSRKALFTLKEMGAVDDVESVKTDFIWVDDGNPDNCIAITLQ</sequence>
<name>A0A1E7YPI0_9PROT</name>
<accession>A0A1E7YPI0</accession>